<dbReference type="EMBL" id="WHLY01000001">
    <property type="protein sequence ID" value="MPR31882.1"/>
    <property type="molecule type" value="Genomic_DNA"/>
</dbReference>
<keyword evidence="2 5" id="KW-0812">Transmembrane</keyword>
<reference evidence="7 8" key="1">
    <citation type="submission" date="2019-10" db="EMBL/GenBank/DDBJ databases">
        <title>Draft Genome Sequence of Cytophagaceae sp. SJW1-29.</title>
        <authorList>
            <person name="Choi A."/>
        </authorList>
    </citation>
    <scope>NUCLEOTIDE SEQUENCE [LARGE SCALE GENOMIC DNA]</scope>
    <source>
        <strain evidence="7 8">SJW1-29</strain>
    </source>
</reference>
<evidence type="ECO:0000256" key="1">
    <source>
        <dbReference type="ARBA" id="ARBA00004141"/>
    </source>
</evidence>
<comment type="caution">
    <text evidence="7">The sequence shown here is derived from an EMBL/GenBank/DDBJ whole genome shotgun (WGS) entry which is preliminary data.</text>
</comment>
<feature type="transmembrane region" description="Helical" evidence="5">
    <location>
        <begin position="78"/>
        <end position="97"/>
    </location>
</feature>
<feature type="transmembrane region" description="Helical" evidence="5">
    <location>
        <begin position="303"/>
        <end position="321"/>
    </location>
</feature>
<keyword evidence="4 5" id="KW-0472">Membrane</keyword>
<protein>
    <submittedName>
        <fullName evidence="7">MFS transporter</fullName>
    </submittedName>
</protein>
<feature type="transmembrane region" description="Helical" evidence="5">
    <location>
        <begin position="270"/>
        <end position="291"/>
    </location>
</feature>
<feature type="transmembrane region" description="Helical" evidence="5">
    <location>
        <begin position="229"/>
        <end position="250"/>
    </location>
</feature>
<feature type="transmembrane region" description="Helical" evidence="5">
    <location>
        <begin position="136"/>
        <end position="159"/>
    </location>
</feature>
<dbReference type="InterPro" id="IPR020846">
    <property type="entry name" value="MFS_dom"/>
</dbReference>
<feature type="transmembrane region" description="Helical" evidence="5">
    <location>
        <begin position="360"/>
        <end position="383"/>
    </location>
</feature>
<evidence type="ECO:0000256" key="4">
    <source>
        <dbReference type="ARBA" id="ARBA00023136"/>
    </source>
</evidence>
<dbReference type="GO" id="GO:0015134">
    <property type="term" value="F:hexuronate transmembrane transporter activity"/>
    <property type="evidence" value="ECO:0007669"/>
    <property type="project" value="TreeGrafter"/>
</dbReference>
<dbReference type="InterPro" id="IPR036259">
    <property type="entry name" value="MFS_trans_sf"/>
</dbReference>
<dbReference type="AlphaFoldDB" id="A0A7C9B7I1"/>
<dbReference type="PROSITE" id="PS50850">
    <property type="entry name" value="MFS"/>
    <property type="match status" value="1"/>
</dbReference>
<feature type="transmembrane region" description="Helical" evidence="5">
    <location>
        <begin position="389"/>
        <end position="410"/>
    </location>
</feature>
<dbReference type="CDD" id="cd17319">
    <property type="entry name" value="MFS_ExuT_GudP_like"/>
    <property type="match status" value="1"/>
</dbReference>
<accession>A0A7C9B7I1</accession>
<dbReference type="PANTHER" id="PTHR11662">
    <property type="entry name" value="SOLUTE CARRIER FAMILY 17"/>
    <property type="match status" value="1"/>
</dbReference>
<name>A0A7C9B7I1_9BACT</name>
<feature type="transmembrane region" description="Helical" evidence="5">
    <location>
        <begin position="47"/>
        <end position="66"/>
    </location>
</feature>
<dbReference type="Gene3D" id="1.20.1250.20">
    <property type="entry name" value="MFS general substrate transporter like domains"/>
    <property type="match status" value="2"/>
</dbReference>
<dbReference type="Proteomes" id="UP000479293">
    <property type="component" value="Unassembled WGS sequence"/>
</dbReference>
<organism evidence="7 8">
    <name type="scientific">Salmonirosea aquatica</name>
    <dbReference type="NCBI Taxonomy" id="2654236"/>
    <lineage>
        <taxon>Bacteria</taxon>
        <taxon>Pseudomonadati</taxon>
        <taxon>Bacteroidota</taxon>
        <taxon>Cytophagia</taxon>
        <taxon>Cytophagales</taxon>
        <taxon>Spirosomataceae</taxon>
        <taxon>Salmonirosea</taxon>
    </lineage>
</organism>
<dbReference type="GO" id="GO:0016020">
    <property type="term" value="C:membrane"/>
    <property type="evidence" value="ECO:0007669"/>
    <property type="project" value="UniProtKB-SubCell"/>
</dbReference>
<evidence type="ECO:0000256" key="3">
    <source>
        <dbReference type="ARBA" id="ARBA00022989"/>
    </source>
</evidence>
<evidence type="ECO:0000259" key="6">
    <source>
        <dbReference type="PROSITE" id="PS50850"/>
    </source>
</evidence>
<dbReference type="InterPro" id="IPR050382">
    <property type="entry name" value="MFS_Na/Anion_cotransporter"/>
</dbReference>
<dbReference type="InterPro" id="IPR011701">
    <property type="entry name" value="MFS"/>
</dbReference>
<feature type="domain" description="Major facilitator superfamily (MFS) profile" evidence="6">
    <location>
        <begin position="13"/>
        <end position="414"/>
    </location>
</feature>
<keyword evidence="8" id="KW-1185">Reference proteome</keyword>
<dbReference type="PIRSF" id="PIRSF002808">
    <property type="entry name" value="Hexose_phosphate_transp"/>
    <property type="match status" value="1"/>
</dbReference>
<evidence type="ECO:0000313" key="8">
    <source>
        <dbReference type="Proteomes" id="UP000479293"/>
    </source>
</evidence>
<proteinExistence type="predicted"/>
<dbReference type="PANTHER" id="PTHR11662:SF285">
    <property type="entry name" value="HEXURONATE TRANSPORTER"/>
    <property type="match status" value="1"/>
</dbReference>
<dbReference type="SUPFAM" id="SSF103473">
    <property type="entry name" value="MFS general substrate transporter"/>
    <property type="match status" value="1"/>
</dbReference>
<dbReference type="InterPro" id="IPR000849">
    <property type="entry name" value="Sugar_P_transporter"/>
</dbReference>
<comment type="subcellular location">
    <subcellularLocation>
        <location evidence="1">Membrane</location>
        <topology evidence="1">Multi-pass membrane protein</topology>
    </subcellularLocation>
</comment>
<evidence type="ECO:0000313" key="7">
    <source>
        <dbReference type="EMBL" id="MPR31882.1"/>
    </source>
</evidence>
<gene>
    <name evidence="7" type="ORF">GBK04_00590</name>
</gene>
<evidence type="ECO:0000256" key="2">
    <source>
        <dbReference type="ARBA" id="ARBA00022692"/>
    </source>
</evidence>
<evidence type="ECO:0000256" key="5">
    <source>
        <dbReference type="SAM" id="Phobius"/>
    </source>
</evidence>
<dbReference type="Pfam" id="PF07690">
    <property type="entry name" value="MFS_1"/>
    <property type="match status" value="2"/>
</dbReference>
<keyword evidence="3 5" id="KW-1133">Transmembrane helix</keyword>
<sequence length="423" mass="46257">MNLKPLNNYRWWVCALIATATAINYLDRQNLPIAIGEIRKTIEISDFEYGLINSLFLFAYGTMYAVGGRTIDLLGSKMGYAVMILWWSAANIIHGLVSSVTGLGLARFLLGLGEGGGFPASAKVVSEWFPQRERSIAFGIFNAGSSLGAVMAPPLLAAIISLANWRWTFILSGLLGLGWVVLWYRMYSLPSNSRYSSSAEKDYINNGQSSAGVGKPQPSWLSYFNNRDVWTVILVKIFPDSAWYFFIFWLPKYLNDVRGLDIVSIGLYAWIPYAFAGIGSLLGGWLSSFLLQRNVSLAVSRKIPLGLAAALLPASLLITSVSLPWAIVFFSMAMLGHQLYSTIAQTLVTDLFPSQAVGTVTGLMGCLVTYGAMLFSVLIGHVIGESGYGPAFIIAGMLHPLGFILVLLLLKKDKFVRNDLATI</sequence>
<feature type="transmembrane region" description="Helical" evidence="5">
    <location>
        <begin position="165"/>
        <end position="184"/>
    </location>
</feature>